<dbReference type="InterPro" id="IPR029044">
    <property type="entry name" value="Nucleotide-diphossugar_trans"/>
</dbReference>
<comment type="caution">
    <text evidence="3">The sequence shown here is derived from an EMBL/GenBank/DDBJ whole genome shotgun (WGS) entry which is preliminary data.</text>
</comment>
<evidence type="ECO:0000256" key="2">
    <source>
        <dbReference type="SAM" id="Phobius"/>
    </source>
</evidence>
<dbReference type="PANTHER" id="PTHR33604">
    <property type="entry name" value="OSJNBA0004B13.7 PROTEIN"/>
    <property type="match status" value="1"/>
</dbReference>
<keyword evidence="4" id="KW-1185">Reference proteome</keyword>
<accession>A0A8H7R008</accession>
<dbReference type="Proteomes" id="UP000603453">
    <property type="component" value="Unassembled WGS sequence"/>
</dbReference>
<proteinExistence type="predicted"/>
<feature type="transmembrane region" description="Helical" evidence="2">
    <location>
        <begin position="56"/>
        <end position="77"/>
    </location>
</feature>
<evidence type="ECO:0000313" key="4">
    <source>
        <dbReference type="Proteomes" id="UP000603453"/>
    </source>
</evidence>
<dbReference type="AlphaFoldDB" id="A0A8H7R008"/>
<organism evidence="3 4">
    <name type="scientific">Mucor saturninus</name>
    <dbReference type="NCBI Taxonomy" id="64648"/>
    <lineage>
        <taxon>Eukaryota</taxon>
        <taxon>Fungi</taxon>
        <taxon>Fungi incertae sedis</taxon>
        <taxon>Mucoromycota</taxon>
        <taxon>Mucoromycotina</taxon>
        <taxon>Mucoromycetes</taxon>
        <taxon>Mucorales</taxon>
        <taxon>Mucorineae</taxon>
        <taxon>Mucoraceae</taxon>
        <taxon>Mucor</taxon>
    </lineage>
</organism>
<dbReference type="Gene3D" id="3.90.550.10">
    <property type="entry name" value="Spore Coat Polysaccharide Biosynthesis Protein SpsA, Chain A"/>
    <property type="match status" value="2"/>
</dbReference>
<evidence type="ECO:0000256" key="1">
    <source>
        <dbReference type="SAM" id="MobiDB-lite"/>
    </source>
</evidence>
<sequence length="944" mass="108178">MKIDEEDLERAGTRSRRQLSNSKQYSVYPPQDSSLLDVKKSSHVFSHLLNRKSRSFFLICIVAIVFLVLLFSNTFYFKVKTGSKPQVSIFEEPADFKDSSHFANYALLNRLLPEKKGSTSSRFNFNSLDAVTLGQDSFTHQLSKGKVLGHTFDELRRLTNNIPLPTTSASNKQYRRVPVTTIIHTKTVAQLYIQLQSVLTQTALPEYIWIICDTNQKNEVDARIMTLDRRRVKVMARDNVDIIPHQWLQATAHVSTEFVWIIDQDIAPGKRYLENLLKLSYTKQYRSSLLGTEAVILDAESEDKIECMPASINSGSRQMRSKAVDMVNDSWLLRRSWIPFVVNEINMGNTTAALDTFTGLFISRALYMNGGIPSIALPTDPIERAYWGDVRLQKTKKSATCNDLTTFLHDKQSTVYDTLSYRNNGRKKTATTPLLFYVDSIENLENLATLLCKFEDKQEVDLHVAISGSIKGLSDQQVKSSLSSLCGKPSVDLIVHDISMLHTTPDWNLMSGLFHRLAYIMTAIQPRILIHTVDQESPLFTSIKSAGEIADVTNIHLPTQDISHAIWMAELPIDTLSKWNSFTIKILINTDKKPHALARLLNSATSAHYFGDDVDLTILMDHSTDQVTQTFANNFNWKRGTKNIRHRIAQASKSHLFAESWYPANNDEYAIILNNDVELSRYYYGWAKYAILRYRYMESEKTKNLFGISLYAPPLIETDPSGRHLFSPSHVLTKAGYPEKSNEPYLMQWPSHSGAVFFPEHWREFHDYITARTADIYGFQMQDVTVPDLRSNEWIKSWRRYFEELIYLRSYVMLYPNFKGNSSLSTQHLELRKKAMREEFTQATAIYNVPLMDDNDEIIELKLSDFEELPVLDIWGEISTHKQLKERGSDLHDEISSCPAPIEDHNQYDPTDLLCPFSRIVTVDVENEDDPVPELPTREVAVYI</sequence>
<evidence type="ECO:0000313" key="3">
    <source>
        <dbReference type="EMBL" id="KAG2200848.1"/>
    </source>
</evidence>
<name>A0A8H7R008_9FUNG</name>
<feature type="region of interest" description="Disordered" evidence="1">
    <location>
        <begin position="1"/>
        <end position="25"/>
    </location>
</feature>
<keyword evidence="2" id="KW-0812">Transmembrane</keyword>
<gene>
    <name evidence="3" type="ORF">INT47_001379</name>
</gene>
<keyword evidence="2" id="KW-0472">Membrane</keyword>
<dbReference type="OrthoDB" id="2020070at2759"/>
<dbReference type="SUPFAM" id="SSF53448">
    <property type="entry name" value="Nucleotide-diphospho-sugar transferases"/>
    <property type="match status" value="2"/>
</dbReference>
<dbReference type="EMBL" id="JAEPRD010000078">
    <property type="protein sequence ID" value="KAG2200848.1"/>
    <property type="molecule type" value="Genomic_DNA"/>
</dbReference>
<reference evidence="3" key="1">
    <citation type="submission" date="2020-12" db="EMBL/GenBank/DDBJ databases">
        <title>Metabolic potential, ecology and presence of endohyphal bacteria is reflected in genomic diversity of Mucoromycotina.</title>
        <authorList>
            <person name="Muszewska A."/>
            <person name="Okrasinska A."/>
            <person name="Steczkiewicz K."/>
            <person name="Drgas O."/>
            <person name="Orlowska M."/>
            <person name="Perlinska-Lenart U."/>
            <person name="Aleksandrzak-Piekarczyk T."/>
            <person name="Szatraj K."/>
            <person name="Zielenkiewicz U."/>
            <person name="Pilsyk S."/>
            <person name="Malc E."/>
            <person name="Mieczkowski P."/>
            <person name="Kruszewska J.S."/>
            <person name="Biernat P."/>
            <person name="Pawlowska J."/>
        </authorList>
    </citation>
    <scope>NUCLEOTIDE SEQUENCE</scope>
    <source>
        <strain evidence="3">WA0000017839</strain>
    </source>
</reference>
<dbReference type="PANTHER" id="PTHR33604:SF3">
    <property type="entry name" value="OSJNBA0004B13.7 PROTEIN"/>
    <property type="match status" value="1"/>
</dbReference>
<keyword evidence="2" id="KW-1133">Transmembrane helix</keyword>
<protein>
    <submittedName>
        <fullName evidence="3">Uncharacterized protein</fullName>
    </submittedName>
</protein>